<protein>
    <submittedName>
        <fullName evidence="2">Uncharacterized protein</fullName>
    </submittedName>
</protein>
<feature type="compositionally biased region" description="Basic and acidic residues" evidence="1">
    <location>
        <begin position="32"/>
        <end position="54"/>
    </location>
</feature>
<name>A0A3R7PKS7_PENVA</name>
<evidence type="ECO:0000313" key="3">
    <source>
        <dbReference type="Proteomes" id="UP000283509"/>
    </source>
</evidence>
<dbReference type="AlphaFoldDB" id="A0A3R7PKS7"/>
<sequence>MNPEKMEGDGEKSTASGSGEQRASGGSPGDEEQQRAGPDPKEGETSGSRPREPPEVPTGGQAAAKVEAEPATFTPSLSPLGKLQPSLKLFVKELNAHIYDVIRISNEFLSITEVSNRHSTPRVSSQESPQENSASPGANEASSPAGSSGERKGFFERLLQAAKIFNADPSSCESSQTSLEFDKLLSHTNDMGLLLDFMSYGKSDEDVSGEGSMKQEGEQTEALLDRQLKETLEIFKIFIEKAQEALQDVNERLNKP</sequence>
<feature type="compositionally biased region" description="Basic and acidic residues" evidence="1">
    <location>
        <begin position="1"/>
        <end position="12"/>
    </location>
</feature>
<feature type="region of interest" description="Disordered" evidence="1">
    <location>
        <begin position="118"/>
        <end position="150"/>
    </location>
</feature>
<gene>
    <name evidence="2" type="ORF">C7M84_006356</name>
</gene>
<proteinExistence type="predicted"/>
<keyword evidence="3" id="KW-1185">Reference proteome</keyword>
<organism evidence="2 3">
    <name type="scientific">Penaeus vannamei</name>
    <name type="common">Whiteleg shrimp</name>
    <name type="synonym">Litopenaeus vannamei</name>
    <dbReference type="NCBI Taxonomy" id="6689"/>
    <lineage>
        <taxon>Eukaryota</taxon>
        <taxon>Metazoa</taxon>
        <taxon>Ecdysozoa</taxon>
        <taxon>Arthropoda</taxon>
        <taxon>Crustacea</taxon>
        <taxon>Multicrustacea</taxon>
        <taxon>Malacostraca</taxon>
        <taxon>Eumalacostraca</taxon>
        <taxon>Eucarida</taxon>
        <taxon>Decapoda</taxon>
        <taxon>Dendrobranchiata</taxon>
        <taxon>Penaeoidea</taxon>
        <taxon>Penaeidae</taxon>
        <taxon>Penaeus</taxon>
    </lineage>
</organism>
<evidence type="ECO:0000256" key="1">
    <source>
        <dbReference type="SAM" id="MobiDB-lite"/>
    </source>
</evidence>
<dbReference type="Proteomes" id="UP000283509">
    <property type="component" value="Unassembled WGS sequence"/>
</dbReference>
<dbReference type="EMBL" id="QCYY01001811">
    <property type="protein sequence ID" value="ROT75070.1"/>
    <property type="molecule type" value="Genomic_DNA"/>
</dbReference>
<comment type="caution">
    <text evidence="2">The sequence shown here is derived from an EMBL/GenBank/DDBJ whole genome shotgun (WGS) entry which is preliminary data.</text>
</comment>
<feature type="region of interest" description="Disordered" evidence="1">
    <location>
        <begin position="1"/>
        <end position="81"/>
    </location>
</feature>
<reference evidence="2 3" key="1">
    <citation type="submission" date="2018-04" db="EMBL/GenBank/DDBJ databases">
        <authorList>
            <person name="Zhang X."/>
            <person name="Yuan J."/>
            <person name="Li F."/>
            <person name="Xiang J."/>
        </authorList>
    </citation>
    <scope>NUCLEOTIDE SEQUENCE [LARGE SCALE GENOMIC DNA]</scope>
    <source>
        <tissue evidence="2">Muscle</tissue>
    </source>
</reference>
<evidence type="ECO:0000313" key="2">
    <source>
        <dbReference type="EMBL" id="ROT75070.1"/>
    </source>
</evidence>
<feature type="compositionally biased region" description="Polar residues" evidence="1">
    <location>
        <begin position="118"/>
        <end position="146"/>
    </location>
</feature>
<reference evidence="2 3" key="2">
    <citation type="submission" date="2019-01" db="EMBL/GenBank/DDBJ databases">
        <title>The decoding of complex shrimp genome reveals the adaptation for benthos swimmer, frequently molting mechanism and breeding impact on genome.</title>
        <authorList>
            <person name="Sun Y."/>
            <person name="Gao Y."/>
            <person name="Yu Y."/>
        </authorList>
    </citation>
    <scope>NUCLEOTIDE SEQUENCE [LARGE SCALE GENOMIC DNA]</scope>
    <source>
        <tissue evidence="2">Muscle</tissue>
    </source>
</reference>
<accession>A0A3R7PKS7</accession>